<keyword evidence="4 7" id="KW-0067">ATP-binding</keyword>
<evidence type="ECO:0000256" key="3">
    <source>
        <dbReference type="ARBA" id="ARBA00022741"/>
    </source>
</evidence>
<dbReference type="GO" id="GO:0008568">
    <property type="term" value="F:microtubule severing ATPase activity"/>
    <property type="evidence" value="ECO:0007669"/>
    <property type="project" value="UniProtKB-EC"/>
</dbReference>
<proteinExistence type="inferred from homology"/>
<dbReference type="Proteomes" id="UP000006671">
    <property type="component" value="Unassembled WGS sequence"/>
</dbReference>
<feature type="domain" description="AAA+ ATPase" evidence="9">
    <location>
        <begin position="438"/>
        <end position="575"/>
    </location>
</feature>
<evidence type="ECO:0000256" key="6">
    <source>
        <dbReference type="ARBA" id="ARBA00023235"/>
    </source>
</evidence>
<evidence type="ECO:0000313" key="10">
    <source>
        <dbReference type="EMBL" id="EFC47973.1"/>
    </source>
</evidence>
<feature type="binding site" evidence="7">
    <location>
        <begin position="446"/>
        <end position="453"/>
    </location>
    <ligand>
        <name>ATP</name>
        <dbReference type="ChEBI" id="CHEBI:30616"/>
    </ligand>
</feature>
<dbReference type="InterPro" id="IPR003959">
    <property type="entry name" value="ATPase_AAA_core"/>
</dbReference>
<dbReference type="EC" id="5.6.1.1" evidence="7"/>
<dbReference type="PANTHER" id="PTHR23074:SF19">
    <property type="entry name" value="KATANIN P60 ATPASE-CONTAINING SUBUNIT A1"/>
    <property type="match status" value="1"/>
</dbReference>
<dbReference type="Gene3D" id="1.10.8.60">
    <property type="match status" value="1"/>
</dbReference>
<dbReference type="eggNOG" id="KOG0738">
    <property type="taxonomic scope" value="Eukaryota"/>
</dbReference>
<keyword evidence="11" id="KW-1185">Reference proteome</keyword>
<evidence type="ECO:0000256" key="8">
    <source>
        <dbReference type="SAM" id="MobiDB-lite"/>
    </source>
</evidence>
<dbReference type="InterPro" id="IPR050304">
    <property type="entry name" value="MT-severing_AAA_ATPase"/>
</dbReference>
<gene>
    <name evidence="7" type="primary">KATNA1</name>
    <name evidence="10" type="ORF">NAEGRDRAFT_63871</name>
</gene>
<dbReference type="PANTHER" id="PTHR23074">
    <property type="entry name" value="AAA DOMAIN-CONTAINING"/>
    <property type="match status" value="1"/>
</dbReference>
<name>D2V4Q4_NAEGR</name>
<reference evidence="10 11" key="1">
    <citation type="journal article" date="2010" name="Cell">
        <title>The genome of Naegleria gruberi illuminates early eukaryotic versatility.</title>
        <authorList>
            <person name="Fritz-Laylin L.K."/>
            <person name="Prochnik S.E."/>
            <person name="Ginger M.L."/>
            <person name="Dacks J.B."/>
            <person name="Carpenter M.L."/>
            <person name="Field M.C."/>
            <person name="Kuo A."/>
            <person name="Paredez A."/>
            <person name="Chapman J."/>
            <person name="Pham J."/>
            <person name="Shu S."/>
            <person name="Neupane R."/>
            <person name="Cipriano M."/>
            <person name="Mancuso J."/>
            <person name="Tu H."/>
            <person name="Salamov A."/>
            <person name="Lindquist E."/>
            <person name="Shapiro H."/>
            <person name="Lucas S."/>
            <person name="Grigoriev I.V."/>
            <person name="Cande W.Z."/>
            <person name="Fulton C."/>
            <person name="Rokhsar D.S."/>
            <person name="Dawson S.C."/>
        </authorList>
    </citation>
    <scope>NUCLEOTIDE SEQUENCE [LARGE SCALE GENOMIC DNA]</scope>
    <source>
        <strain evidence="10 11">NEG-M</strain>
    </source>
</reference>
<dbReference type="GO" id="GO:0008017">
    <property type="term" value="F:microtubule binding"/>
    <property type="evidence" value="ECO:0007669"/>
    <property type="project" value="UniProtKB-UniRule"/>
</dbReference>
<keyword evidence="5 7" id="KW-0206">Cytoskeleton</keyword>
<evidence type="ECO:0000313" key="11">
    <source>
        <dbReference type="Proteomes" id="UP000006671"/>
    </source>
</evidence>
<comment type="catalytic activity">
    <reaction evidence="7">
        <text>n ATP + n H2O + a microtubule = n ADP + n phosphate + (n+1) alpha/beta tubulin heterodimers.</text>
        <dbReference type="EC" id="5.6.1.1"/>
    </reaction>
</comment>
<accession>D2V4Q4</accession>
<dbReference type="SMART" id="SM00382">
    <property type="entry name" value="AAA"/>
    <property type="match status" value="1"/>
</dbReference>
<dbReference type="InterPro" id="IPR041569">
    <property type="entry name" value="AAA_lid_3"/>
</dbReference>
<evidence type="ECO:0000259" key="9">
    <source>
        <dbReference type="SMART" id="SM00382"/>
    </source>
</evidence>
<protein>
    <recommendedName>
        <fullName evidence="7">Katanin p60 ATPase-containing subunit A1</fullName>
        <shortName evidence="7">Katanin p60 subunit A1</shortName>
        <ecNumber evidence="7">5.6.1.1</ecNumber>
    </recommendedName>
    <alternativeName>
        <fullName evidence="7">p60 katanin</fullName>
    </alternativeName>
</protein>
<dbReference type="STRING" id="5762.D2V4Q4"/>
<dbReference type="GO" id="GO:0016887">
    <property type="term" value="F:ATP hydrolysis activity"/>
    <property type="evidence" value="ECO:0007669"/>
    <property type="project" value="InterPro"/>
</dbReference>
<keyword evidence="1 7" id="KW-0963">Cytoplasm</keyword>
<dbReference type="InterPro" id="IPR027417">
    <property type="entry name" value="P-loop_NTPase"/>
</dbReference>
<evidence type="ECO:0000256" key="5">
    <source>
        <dbReference type="ARBA" id="ARBA00023212"/>
    </source>
</evidence>
<sequence length="683" mass="77053">MPEESIYKNNSSGIASIFSAHAGGSNNVQSIQPTRVASRVGSAKAPTSSANRTHTTTTSSSARQPVKSNRIGSTYDKTFHNKVDKLVSDPIRQVTGRKNILAKEGVMPTKPTDIENNAVRGTVAKKLGVQPSRNNNQAKLTRPVNGAFGKDQWEIEWDDKDEKSENIIPKQSKPSNNLSGDINSINWIERLGRGKCSSICDVNGRPVTSIESSSSHWYILTYEEKSFLDIETEDFNITTSIKIQKGNENSLFTIVLDYGINKRCKDEYIAIVMNVAQKYWKIERVENKKVVPVQQAIDKSLAPLKYMDISISLSERKLTLKNDNTEIFTDVILPISSEGSKERRVGLGVMSAKVSIYDWTVFDPKTQEKEEDLPIAERPLPDYIDKHLAEMIKRDIIEFNPNVTWESIAELHDAKRLLKEAVVLPLLMPDIFAGLRSPWKGVLLFGPPGTGKTMVARAVATEGKTTFFNCSASTLVSKYHGESERLVKTLFQMARLFSPSTIFFDEIDALMMTRGSSSEHEASRRLKSEILTQIDGINSQSSRVMVLATTNKPWDLDEAMRRRLEKRIYIPLPYEKTRVSLFNIFLKDQEMESDVSTESLAVLTDGYSGADIHLLCREAALRPLRKELDHRSTEEIMKLKERGELKLSLCMEDFSESVKTMKPSVSQNEIEKYQQWMKEFQSV</sequence>
<dbReference type="Pfam" id="PF00004">
    <property type="entry name" value="AAA"/>
    <property type="match status" value="1"/>
</dbReference>
<dbReference type="Gene3D" id="3.40.50.300">
    <property type="entry name" value="P-loop containing nucleotide triphosphate hydrolases"/>
    <property type="match status" value="1"/>
</dbReference>
<dbReference type="InterPro" id="IPR003593">
    <property type="entry name" value="AAA+_ATPase"/>
</dbReference>
<comment type="similarity">
    <text evidence="7">Belongs to the AAA ATPase family. Katanin p60 subunit A1 subfamily.</text>
</comment>
<dbReference type="GO" id="GO:0005524">
    <property type="term" value="F:ATP binding"/>
    <property type="evidence" value="ECO:0007669"/>
    <property type="project" value="UniProtKB-KW"/>
</dbReference>
<keyword evidence="3 7" id="KW-0547">Nucleotide-binding</keyword>
<dbReference type="GO" id="GO:0005737">
    <property type="term" value="C:cytoplasm"/>
    <property type="evidence" value="ECO:0007669"/>
    <property type="project" value="UniProtKB-UniRule"/>
</dbReference>
<dbReference type="HAMAP" id="MF_03023">
    <property type="entry name" value="Katanin_p60_A1"/>
    <property type="match status" value="1"/>
</dbReference>
<dbReference type="AlphaFoldDB" id="D2V4Q4"/>
<dbReference type="InterPro" id="IPR028596">
    <property type="entry name" value="KATNA1"/>
</dbReference>
<dbReference type="FunFam" id="3.40.50.300:FF:000159">
    <property type="entry name" value="Katanin p60 ATPase-containing subunit A1"/>
    <property type="match status" value="1"/>
</dbReference>
<dbReference type="InParanoid" id="D2V4Q4"/>
<feature type="compositionally biased region" description="Polar residues" evidence="8">
    <location>
        <begin position="62"/>
        <end position="74"/>
    </location>
</feature>
<dbReference type="Pfam" id="PF17862">
    <property type="entry name" value="AAA_lid_3"/>
    <property type="match status" value="1"/>
</dbReference>
<dbReference type="EMBL" id="GG738852">
    <property type="protein sequence ID" value="EFC47973.1"/>
    <property type="molecule type" value="Genomic_DNA"/>
</dbReference>
<comment type="subcellular location">
    <subcellularLocation>
        <location evidence="7">Cytoplasm</location>
        <location evidence="7">Cytoskeleton</location>
    </subcellularLocation>
</comment>
<feature type="region of interest" description="Disordered" evidence="8">
    <location>
        <begin position="34"/>
        <end position="74"/>
    </location>
</feature>
<dbReference type="InterPro" id="IPR015415">
    <property type="entry name" value="Spast_Vps4_C"/>
</dbReference>
<evidence type="ECO:0000256" key="4">
    <source>
        <dbReference type="ARBA" id="ARBA00022840"/>
    </source>
</evidence>
<keyword evidence="6 7" id="KW-0413">Isomerase</keyword>
<dbReference type="OrthoDB" id="191529at2759"/>
<dbReference type="Pfam" id="PF09336">
    <property type="entry name" value="Vps4_C"/>
    <property type="match status" value="1"/>
</dbReference>
<dbReference type="VEuPathDB" id="AmoebaDB:NAEGRDRAFT_63871"/>
<comment type="function">
    <text evidence="7">Severs microtubules in an ATP-dependent manner. Microtubule severing may promote rapid reorganization of cellular microtubule arrays.</text>
</comment>
<dbReference type="SUPFAM" id="SSF52540">
    <property type="entry name" value="P-loop containing nucleoside triphosphate hydrolases"/>
    <property type="match status" value="1"/>
</dbReference>
<evidence type="ECO:0000256" key="7">
    <source>
        <dbReference type="HAMAP-Rule" id="MF_03023"/>
    </source>
</evidence>
<feature type="compositionally biased region" description="Low complexity" evidence="8">
    <location>
        <begin position="47"/>
        <end position="61"/>
    </location>
</feature>
<evidence type="ECO:0000256" key="2">
    <source>
        <dbReference type="ARBA" id="ARBA00022701"/>
    </source>
</evidence>
<dbReference type="GO" id="GO:0051013">
    <property type="term" value="P:microtubule severing"/>
    <property type="evidence" value="ECO:0007669"/>
    <property type="project" value="UniProtKB-UniRule"/>
</dbReference>
<dbReference type="GO" id="GO:0005874">
    <property type="term" value="C:microtubule"/>
    <property type="evidence" value="ECO:0007669"/>
    <property type="project" value="UniProtKB-KW"/>
</dbReference>
<keyword evidence="2 7" id="KW-0493">Microtubule</keyword>
<organism evidence="11">
    <name type="scientific">Naegleria gruberi</name>
    <name type="common">Amoeba</name>
    <dbReference type="NCBI Taxonomy" id="5762"/>
    <lineage>
        <taxon>Eukaryota</taxon>
        <taxon>Discoba</taxon>
        <taxon>Heterolobosea</taxon>
        <taxon>Tetramitia</taxon>
        <taxon>Eutetramitia</taxon>
        <taxon>Vahlkampfiidae</taxon>
        <taxon>Naegleria</taxon>
    </lineage>
</organism>
<evidence type="ECO:0000256" key="1">
    <source>
        <dbReference type="ARBA" id="ARBA00022490"/>
    </source>
</evidence>